<organism evidence="9 10">
    <name type="scientific">Peptoclostridium acidaminophilum DSM 3953</name>
    <dbReference type="NCBI Taxonomy" id="1286171"/>
    <lineage>
        <taxon>Bacteria</taxon>
        <taxon>Bacillati</taxon>
        <taxon>Bacillota</taxon>
        <taxon>Clostridia</taxon>
        <taxon>Peptostreptococcales</taxon>
        <taxon>Peptoclostridiaceae</taxon>
        <taxon>Peptoclostridium</taxon>
    </lineage>
</organism>
<dbReference type="PRINTS" id="PR00812">
    <property type="entry name" value="BCTERIALGSPF"/>
</dbReference>
<gene>
    <name evidence="9" type="primary">tapC</name>
    <name evidence="9" type="ORF">EAL2_c15110</name>
</gene>
<name>W8U7E5_PEPAC</name>
<evidence type="ECO:0000256" key="1">
    <source>
        <dbReference type="ARBA" id="ARBA00004651"/>
    </source>
</evidence>
<dbReference type="GO" id="GO:0005886">
    <property type="term" value="C:plasma membrane"/>
    <property type="evidence" value="ECO:0007669"/>
    <property type="project" value="UniProtKB-SubCell"/>
</dbReference>
<dbReference type="AlphaFoldDB" id="W8U7E5"/>
<feature type="transmembrane region" description="Helical" evidence="7">
    <location>
        <begin position="277"/>
        <end position="300"/>
    </location>
</feature>
<dbReference type="EMBL" id="CP007452">
    <property type="protein sequence ID" value="AHM56806.1"/>
    <property type="molecule type" value="Genomic_DNA"/>
</dbReference>
<evidence type="ECO:0000256" key="3">
    <source>
        <dbReference type="ARBA" id="ARBA00022475"/>
    </source>
</evidence>
<keyword evidence="3" id="KW-1003">Cell membrane</keyword>
<sequence length="312" mass="33676">MDGAAGYASRYSKAISSNINKGASISEAMKQAESYFPGLAIEVMAYAENSGRIENICKKLSEYYYSMYSIKREVKSALSYPMLVLFFCFFSVGFIVVFVMPSLSDLFSASDVGLDGASGAIIEVSRFVNGNMHMLLAGMAGIVFIAACFYRALARNDGVWSLLSKVPHIGKIRSNAISSMFAGLLSMSMESGIPVYSAVEMARNALECSEYRKSMLKIKDSIAAGESMSMAIAGADFFPEEFAAMVKIGEGSGDLSGMMHKISCYFEKQMECSIKRAVSLVGPLLIMGVTAIIGAVSYVVMTPMLRIANSII</sequence>
<dbReference type="PANTHER" id="PTHR30012:SF0">
    <property type="entry name" value="TYPE II SECRETION SYSTEM PROTEIN F-RELATED"/>
    <property type="match status" value="1"/>
</dbReference>
<keyword evidence="5 7" id="KW-1133">Transmembrane helix</keyword>
<evidence type="ECO:0000313" key="9">
    <source>
        <dbReference type="EMBL" id="AHM56806.1"/>
    </source>
</evidence>
<evidence type="ECO:0000256" key="4">
    <source>
        <dbReference type="ARBA" id="ARBA00022692"/>
    </source>
</evidence>
<dbReference type="InterPro" id="IPR018076">
    <property type="entry name" value="T2SS_GspF_dom"/>
</dbReference>
<comment type="similarity">
    <text evidence="2">Belongs to the GSP F family.</text>
</comment>
<keyword evidence="10" id="KW-1185">Reference proteome</keyword>
<comment type="subcellular location">
    <subcellularLocation>
        <location evidence="1">Cell membrane</location>
        <topology evidence="1">Multi-pass membrane protein</topology>
    </subcellularLocation>
</comment>
<feature type="transmembrane region" description="Helical" evidence="7">
    <location>
        <begin position="77"/>
        <end position="100"/>
    </location>
</feature>
<dbReference type="Gene3D" id="1.20.81.30">
    <property type="entry name" value="Type II secretion system (T2SS), domain F"/>
    <property type="match status" value="2"/>
</dbReference>
<dbReference type="HOGENOM" id="CLU_035032_2_1_9"/>
<feature type="transmembrane region" description="Helical" evidence="7">
    <location>
        <begin position="134"/>
        <end position="153"/>
    </location>
</feature>
<evidence type="ECO:0000256" key="7">
    <source>
        <dbReference type="SAM" id="Phobius"/>
    </source>
</evidence>
<evidence type="ECO:0000313" key="10">
    <source>
        <dbReference type="Proteomes" id="UP000019591"/>
    </source>
</evidence>
<accession>W8U7E5</accession>
<evidence type="ECO:0000259" key="8">
    <source>
        <dbReference type="Pfam" id="PF00482"/>
    </source>
</evidence>
<dbReference type="InterPro" id="IPR003004">
    <property type="entry name" value="GspF/PilC"/>
</dbReference>
<keyword evidence="4 7" id="KW-0812">Transmembrane</keyword>
<keyword evidence="6 7" id="KW-0472">Membrane</keyword>
<reference evidence="9 10" key="1">
    <citation type="journal article" date="2014" name="Genome Announc.">
        <title>Complete Genome Sequence of Amino Acid-Utilizing Eubacterium acidaminophilum al-2 (DSM 3953).</title>
        <authorList>
            <person name="Poehlein A."/>
            <person name="Andreesen J.R."/>
            <person name="Daniel R."/>
        </authorList>
    </citation>
    <scope>NUCLEOTIDE SEQUENCE [LARGE SCALE GENOMIC DNA]</scope>
    <source>
        <strain evidence="9 10">DSM 3953</strain>
    </source>
</reference>
<dbReference type="Pfam" id="PF00482">
    <property type="entry name" value="T2SSF"/>
    <property type="match status" value="2"/>
</dbReference>
<dbReference type="KEGG" id="eac:EAL2_c15110"/>
<dbReference type="PANTHER" id="PTHR30012">
    <property type="entry name" value="GENERAL SECRETION PATHWAY PROTEIN"/>
    <property type="match status" value="1"/>
</dbReference>
<evidence type="ECO:0000256" key="2">
    <source>
        <dbReference type="ARBA" id="ARBA00005745"/>
    </source>
</evidence>
<protein>
    <submittedName>
        <fullName evidence="9">Type IV pilus assembly protein TapC</fullName>
    </submittedName>
</protein>
<feature type="domain" description="Type II secretion system protein GspF" evidence="8">
    <location>
        <begin position="6"/>
        <end position="101"/>
    </location>
</feature>
<dbReference type="InterPro" id="IPR042094">
    <property type="entry name" value="T2SS_GspF_sf"/>
</dbReference>
<feature type="domain" description="Type II secretion system protein GspF" evidence="8">
    <location>
        <begin position="181"/>
        <end position="303"/>
    </location>
</feature>
<dbReference type="eggNOG" id="COG1459">
    <property type="taxonomic scope" value="Bacteria"/>
</dbReference>
<evidence type="ECO:0000256" key="5">
    <source>
        <dbReference type="ARBA" id="ARBA00022989"/>
    </source>
</evidence>
<proteinExistence type="inferred from homology"/>
<dbReference type="PATRIC" id="fig|1286171.3.peg.1462"/>
<dbReference type="Proteomes" id="UP000019591">
    <property type="component" value="Chromosome"/>
</dbReference>
<dbReference type="STRING" id="1286171.EAL2_c15110"/>
<evidence type="ECO:0000256" key="6">
    <source>
        <dbReference type="ARBA" id="ARBA00023136"/>
    </source>
</evidence>